<dbReference type="InterPro" id="IPR001789">
    <property type="entry name" value="Sig_transdc_resp-reg_receiver"/>
</dbReference>
<keyword evidence="5" id="KW-1185">Reference proteome</keyword>
<dbReference type="Pfam" id="PF03861">
    <property type="entry name" value="ANTAR"/>
    <property type="match status" value="1"/>
</dbReference>
<keyword evidence="1" id="KW-0597">Phosphoprotein</keyword>
<dbReference type="EMBL" id="AP014946">
    <property type="protein sequence ID" value="BAT57521.1"/>
    <property type="molecule type" value="Genomic_DNA"/>
</dbReference>
<feature type="domain" description="ANTAR" evidence="3">
    <location>
        <begin position="142"/>
        <end position="203"/>
    </location>
</feature>
<name>A0A0S3PNM4_9BRAD</name>
<dbReference type="InterPro" id="IPR005561">
    <property type="entry name" value="ANTAR"/>
</dbReference>
<dbReference type="Gene3D" id="1.10.10.10">
    <property type="entry name" value="Winged helix-like DNA-binding domain superfamily/Winged helix DNA-binding domain"/>
    <property type="match status" value="1"/>
</dbReference>
<dbReference type="Pfam" id="PF00072">
    <property type="entry name" value="Response_reg"/>
    <property type="match status" value="1"/>
</dbReference>
<dbReference type="AlphaFoldDB" id="A0A0S3PNM4"/>
<dbReference type="PROSITE" id="PS50921">
    <property type="entry name" value="ANTAR"/>
    <property type="match status" value="1"/>
</dbReference>
<dbReference type="GO" id="GO:0003723">
    <property type="term" value="F:RNA binding"/>
    <property type="evidence" value="ECO:0007669"/>
    <property type="project" value="InterPro"/>
</dbReference>
<dbReference type="PIRSF" id="PIRSF036382">
    <property type="entry name" value="RR_antiterm"/>
    <property type="match status" value="1"/>
</dbReference>
<proteinExistence type="predicted"/>
<dbReference type="SMART" id="SM01012">
    <property type="entry name" value="ANTAR"/>
    <property type="match status" value="1"/>
</dbReference>
<evidence type="ECO:0000313" key="5">
    <source>
        <dbReference type="Proteomes" id="UP000236884"/>
    </source>
</evidence>
<dbReference type="PANTHER" id="PTHR43367:SF1">
    <property type="entry name" value="TWO-COMPONENT RESPONSE REGULATOR-LIKE APRR6-RELATED"/>
    <property type="match status" value="1"/>
</dbReference>
<gene>
    <name evidence="4" type="primary">pdtaR_1</name>
    <name evidence="4" type="ORF">GJW-30_1_00026</name>
</gene>
<evidence type="ECO:0000256" key="1">
    <source>
        <dbReference type="PROSITE-ProRule" id="PRU00169"/>
    </source>
</evidence>
<dbReference type="KEGG" id="vgo:GJW-30_1_00026"/>
<dbReference type="Proteomes" id="UP000236884">
    <property type="component" value="Chromosome"/>
</dbReference>
<reference evidence="4 5" key="1">
    <citation type="submission" date="2015-08" db="EMBL/GenBank/DDBJ databases">
        <title>Investigation of the bacterial diversity of lava forest soil.</title>
        <authorList>
            <person name="Lee J.S."/>
        </authorList>
    </citation>
    <scope>NUCLEOTIDE SEQUENCE [LARGE SCALE GENOMIC DNA]</scope>
    <source>
        <strain evidence="4 5">GJW-30</strain>
    </source>
</reference>
<feature type="domain" description="Response regulatory" evidence="2">
    <location>
        <begin position="22"/>
        <end position="136"/>
    </location>
</feature>
<sequence length="210" mass="23313">MAGVNKDKGAVRTAKPADAAVKIAIVDESPIRAAIIEEGLREAGYAQVYRLAEMSNLLQRIYEIDPDVILIDLENPSRDILEQMFQVSRIVKRPVAMFVDQSDSASIQASVDAGVSAYIVDGLKKERIKYILDTCISRFNAFSRLQGELDQAKSALEERKVIDRAKAILMKAKGISEEEAYALMRKTAMNENKKITEIAQSVITAAEMFK</sequence>
<accession>A0A0S3PNM4</accession>
<evidence type="ECO:0000259" key="3">
    <source>
        <dbReference type="PROSITE" id="PS50921"/>
    </source>
</evidence>
<dbReference type="InterPro" id="IPR036388">
    <property type="entry name" value="WH-like_DNA-bd_sf"/>
</dbReference>
<protein>
    <submittedName>
        <fullName evidence="4">Putative transcriptional regulatory protein pdtaR</fullName>
    </submittedName>
</protein>
<dbReference type="InterPro" id="IPR011006">
    <property type="entry name" value="CheY-like_superfamily"/>
</dbReference>
<dbReference type="SUPFAM" id="SSF52172">
    <property type="entry name" value="CheY-like"/>
    <property type="match status" value="1"/>
</dbReference>
<evidence type="ECO:0000259" key="2">
    <source>
        <dbReference type="PROSITE" id="PS50110"/>
    </source>
</evidence>
<dbReference type="Gene3D" id="3.40.50.2300">
    <property type="match status" value="1"/>
</dbReference>
<evidence type="ECO:0000313" key="4">
    <source>
        <dbReference type="EMBL" id="BAT57521.1"/>
    </source>
</evidence>
<organism evidence="4 5">
    <name type="scientific">Variibacter gotjawalensis</name>
    <dbReference type="NCBI Taxonomy" id="1333996"/>
    <lineage>
        <taxon>Bacteria</taxon>
        <taxon>Pseudomonadati</taxon>
        <taxon>Pseudomonadota</taxon>
        <taxon>Alphaproteobacteria</taxon>
        <taxon>Hyphomicrobiales</taxon>
        <taxon>Nitrobacteraceae</taxon>
        <taxon>Variibacter</taxon>
    </lineage>
</organism>
<dbReference type="GO" id="GO:0000160">
    <property type="term" value="P:phosphorelay signal transduction system"/>
    <property type="evidence" value="ECO:0007669"/>
    <property type="project" value="InterPro"/>
</dbReference>
<dbReference type="PANTHER" id="PTHR43367">
    <property type="match status" value="1"/>
</dbReference>
<dbReference type="InterPro" id="IPR008327">
    <property type="entry name" value="Sig_transdc_resp-reg_antiterm"/>
</dbReference>
<feature type="modified residue" description="4-aspartylphosphate" evidence="1">
    <location>
        <position position="72"/>
    </location>
</feature>
<dbReference type="PROSITE" id="PS50110">
    <property type="entry name" value="RESPONSE_REGULATORY"/>
    <property type="match status" value="1"/>
</dbReference>